<accession>A0A852RVN6</accession>
<dbReference type="Proteomes" id="UP000582231">
    <property type="component" value="Unassembled WGS sequence"/>
</dbReference>
<dbReference type="Pfam" id="PF02518">
    <property type="entry name" value="HATPase_c"/>
    <property type="match status" value="1"/>
</dbReference>
<sequence length="446" mass="47859">MSPRDRTRPPAGGLGRRALVEFLVRAMLSVLVVSVATLYVAQTMSEKMAIRDARARGEAFARGVAAPLVTQGVRDGDPAATEVFARVMANRIEAGSIVHMKLWSTDGTVIWSDETALIGRRFELEEPMRSLAGGSFSHAELSDLSHAENELEAAPGHLLEVYVGAADADGVPLIFETYWSAARIHDDERRLLWTIAPLSVGSMLLLLALVLPIAVSLARSANRSVLERNRLLRHALGAADLERSRIAQVLHDGVVQDLAGLGYALPSAASRLARVPDAEDAHQIVVDATELVRRDLAALRTLLVDIYPPSLALGELANALDELAVSAQRSGTVVSVDVRTDRVLGRVTNQLAYRIVREGLLNVVKHAGATRAWVVVRASASEVEVSVRDDGRGLAPERISQSPSGHLGLRLLRDAVVHQGGELTIGPALDGGTVLRGSFPVPDPDR</sequence>
<dbReference type="SMART" id="SM00387">
    <property type="entry name" value="HATPase_c"/>
    <property type="match status" value="1"/>
</dbReference>
<keyword evidence="8" id="KW-0902">Two-component regulatory system</keyword>
<reference evidence="11 12" key="1">
    <citation type="submission" date="2020-07" db="EMBL/GenBank/DDBJ databases">
        <title>Sequencing the genomes of 1000 actinobacteria strains.</title>
        <authorList>
            <person name="Klenk H.-P."/>
        </authorList>
    </citation>
    <scope>NUCLEOTIDE SEQUENCE [LARGE SCALE GENOMIC DNA]</scope>
    <source>
        <strain evidence="11 12">DSM 19082</strain>
    </source>
</reference>
<organism evidence="11 12">
    <name type="scientific">Nocardioides kongjuensis</name>
    <dbReference type="NCBI Taxonomy" id="349522"/>
    <lineage>
        <taxon>Bacteria</taxon>
        <taxon>Bacillati</taxon>
        <taxon>Actinomycetota</taxon>
        <taxon>Actinomycetes</taxon>
        <taxon>Propionibacteriales</taxon>
        <taxon>Nocardioidaceae</taxon>
        <taxon>Nocardioides</taxon>
    </lineage>
</organism>
<dbReference type="GO" id="GO:0000155">
    <property type="term" value="F:phosphorelay sensor kinase activity"/>
    <property type="evidence" value="ECO:0007669"/>
    <property type="project" value="InterPro"/>
</dbReference>
<keyword evidence="6 11" id="KW-0418">Kinase</keyword>
<dbReference type="InterPro" id="IPR003594">
    <property type="entry name" value="HATPase_dom"/>
</dbReference>
<dbReference type="InterPro" id="IPR050482">
    <property type="entry name" value="Sensor_HK_TwoCompSys"/>
</dbReference>
<evidence type="ECO:0000256" key="9">
    <source>
        <dbReference type="SAM" id="Phobius"/>
    </source>
</evidence>
<dbReference type="CDD" id="cd16917">
    <property type="entry name" value="HATPase_UhpB-NarQ-NarX-like"/>
    <property type="match status" value="1"/>
</dbReference>
<comment type="caution">
    <text evidence="11">The sequence shown here is derived from an EMBL/GenBank/DDBJ whole genome shotgun (WGS) entry which is preliminary data.</text>
</comment>
<feature type="transmembrane region" description="Helical" evidence="9">
    <location>
        <begin position="22"/>
        <end position="41"/>
    </location>
</feature>
<keyword evidence="9" id="KW-0472">Membrane</keyword>
<dbReference type="PROSITE" id="PS50109">
    <property type="entry name" value="HIS_KIN"/>
    <property type="match status" value="1"/>
</dbReference>
<dbReference type="PANTHER" id="PTHR24421">
    <property type="entry name" value="NITRATE/NITRITE SENSOR PROTEIN NARX-RELATED"/>
    <property type="match status" value="1"/>
</dbReference>
<dbReference type="Pfam" id="PF07730">
    <property type="entry name" value="HisKA_3"/>
    <property type="match status" value="1"/>
</dbReference>
<evidence type="ECO:0000313" key="12">
    <source>
        <dbReference type="Proteomes" id="UP000582231"/>
    </source>
</evidence>
<dbReference type="GO" id="GO:0016020">
    <property type="term" value="C:membrane"/>
    <property type="evidence" value="ECO:0007669"/>
    <property type="project" value="InterPro"/>
</dbReference>
<keyword evidence="7" id="KW-0067">ATP-binding</keyword>
<dbReference type="PANTHER" id="PTHR24421:SF10">
    <property type="entry name" value="NITRATE_NITRITE SENSOR PROTEIN NARQ"/>
    <property type="match status" value="1"/>
</dbReference>
<dbReference type="InterPro" id="IPR005467">
    <property type="entry name" value="His_kinase_dom"/>
</dbReference>
<proteinExistence type="predicted"/>
<comment type="catalytic activity">
    <reaction evidence="1">
        <text>ATP + protein L-histidine = ADP + protein N-phospho-L-histidine.</text>
        <dbReference type="EC" id="2.7.13.3"/>
    </reaction>
</comment>
<dbReference type="GO" id="GO:0005524">
    <property type="term" value="F:ATP binding"/>
    <property type="evidence" value="ECO:0007669"/>
    <property type="project" value="UniProtKB-KW"/>
</dbReference>
<dbReference type="GO" id="GO:0046983">
    <property type="term" value="F:protein dimerization activity"/>
    <property type="evidence" value="ECO:0007669"/>
    <property type="project" value="InterPro"/>
</dbReference>
<feature type="transmembrane region" description="Helical" evidence="9">
    <location>
        <begin position="191"/>
        <end position="215"/>
    </location>
</feature>
<keyword evidence="9" id="KW-1133">Transmembrane helix</keyword>
<keyword evidence="4" id="KW-0808">Transferase</keyword>
<feature type="domain" description="Histidine kinase" evidence="10">
    <location>
        <begin position="354"/>
        <end position="443"/>
    </location>
</feature>
<evidence type="ECO:0000256" key="4">
    <source>
        <dbReference type="ARBA" id="ARBA00022679"/>
    </source>
</evidence>
<evidence type="ECO:0000256" key="1">
    <source>
        <dbReference type="ARBA" id="ARBA00000085"/>
    </source>
</evidence>
<keyword evidence="3" id="KW-0597">Phosphoprotein</keyword>
<keyword evidence="9" id="KW-0812">Transmembrane</keyword>
<dbReference type="SUPFAM" id="SSF55874">
    <property type="entry name" value="ATPase domain of HSP90 chaperone/DNA topoisomerase II/histidine kinase"/>
    <property type="match status" value="1"/>
</dbReference>
<dbReference type="AlphaFoldDB" id="A0A852RVN6"/>
<evidence type="ECO:0000256" key="7">
    <source>
        <dbReference type="ARBA" id="ARBA00022840"/>
    </source>
</evidence>
<evidence type="ECO:0000256" key="5">
    <source>
        <dbReference type="ARBA" id="ARBA00022741"/>
    </source>
</evidence>
<evidence type="ECO:0000256" key="2">
    <source>
        <dbReference type="ARBA" id="ARBA00012438"/>
    </source>
</evidence>
<evidence type="ECO:0000259" key="10">
    <source>
        <dbReference type="PROSITE" id="PS50109"/>
    </source>
</evidence>
<evidence type="ECO:0000313" key="11">
    <source>
        <dbReference type="EMBL" id="NYD30632.1"/>
    </source>
</evidence>
<keyword evidence="5" id="KW-0547">Nucleotide-binding</keyword>
<dbReference type="Gene3D" id="3.30.565.10">
    <property type="entry name" value="Histidine kinase-like ATPase, C-terminal domain"/>
    <property type="match status" value="1"/>
</dbReference>
<dbReference type="InterPro" id="IPR036890">
    <property type="entry name" value="HATPase_C_sf"/>
</dbReference>
<name>A0A852RVN6_9ACTN</name>
<dbReference type="RefSeq" id="WP_179726859.1">
    <property type="nucleotide sequence ID" value="NZ_BAABEF010000001.1"/>
</dbReference>
<gene>
    <name evidence="11" type="ORF">BJ958_002178</name>
</gene>
<dbReference type="Gene3D" id="1.20.5.1930">
    <property type="match status" value="1"/>
</dbReference>
<dbReference type="EMBL" id="JACCBF010000001">
    <property type="protein sequence ID" value="NYD30632.1"/>
    <property type="molecule type" value="Genomic_DNA"/>
</dbReference>
<protein>
    <recommendedName>
        <fullName evidence="2">histidine kinase</fullName>
        <ecNumber evidence="2">2.7.13.3</ecNumber>
    </recommendedName>
</protein>
<evidence type="ECO:0000256" key="6">
    <source>
        <dbReference type="ARBA" id="ARBA00022777"/>
    </source>
</evidence>
<keyword evidence="12" id="KW-1185">Reference proteome</keyword>
<evidence type="ECO:0000256" key="3">
    <source>
        <dbReference type="ARBA" id="ARBA00022553"/>
    </source>
</evidence>
<dbReference type="InterPro" id="IPR011712">
    <property type="entry name" value="Sig_transdc_His_kin_sub3_dim/P"/>
</dbReference>
<dbReference type="EC" id="2.7.13.3" evidence="2"/>
<evidence type="ECO:0000256" key="8">
    <source>
        <dbReference type="ARBA" id="ARBA00023012"/>
    </source>
</evidence>